<dbReference type="RefSeq" id="WP_200754768.1">
    <property type="nucleotide sequence ID" value="NZ_AP023322.1"/>
</dbReference>
<keyword evidence="2" id="KW-1185">Reference proteome</keyword>
<sequence>MQLSGTKQDWSKIYALIQLLSKGTIENTDIQKIIRKDESREIVYHISSDIIHIKQGEEYVQISRQACKDFSSFLFSAIQKSNEKEFIIPEAETMLHTLRYNQFYSISSDKRDFTISLSDSTHIPIMVKSRIPYYKLLPANRAANIKYDILNIKFSNPEANKINRIDNLDTRLYEIKRLGGKLKYTTTENKIFLYNLSIIDLHLPKLLSEITRLFYITKTCSIKKLIEEIKHINPYKIKEELISQYQFYEYKTIQFLLSLIDGMKPSKIYKGYGNSLSQLFVQPDGSIALFHNSDKKYLGSFLLDNAYLSIPDCESYRFGFIEKENNQWYIKLNLEIFI</sequence>
<dbReference type="GO" id="GO:0004519">
    <property type="term" value="F:endonuclease activity"/>
    <property type="evidence" value="ECO:0007669"/>
    <property type="project" value="UniProtKB-KW"/>
</dbReference>
<keyword evidence="1" id="KW-0378">Hydrolase</keyword>
<protein>
    <submittedName>
        <fullName evidence="1">Type II restriction endonuclease</fullName>
    </submittedName>
</protein>
<dbReference type="Pfam" id="PF09561">
    <property type="entry name" value="RE_HpaII"/>
    <property type="match status" value="1"/>
</dbReference>
<keyword evidence="1" id="KW-0540">Nuclease</keyword>
<accession>A0A7G1I003</accession>
<dbReference type="Proteomes" id="UP000594042">
    <property type="component" value="Chromosome"/>
</dbReference>
<evidence type="ECO:0000313" key="1">
    <source>
        <dbReference type="EMBL" id="BCI63758.1"/>
    </source>
</evidence>
<keyword evidence="1" id="KW-0255">Endonuclease</keyword>
<proteinExistence type="predicted"/>
<gene>
    <name evidence="1" type="ORF">Cop2CBH44_21110</name>
</gene>
<dbReference type="InterPro" id="IPR019062">
    <property type="entry name" value="Restrct_endonuc_II_HpaII"/>
</dbReference>
<evidence type="ECO:0000313" key="2">
    <source>
        <dbReference type="Proteomes" id="UP000594042"/>
    </source>
</evidence>
<reference evidence="2" key="1">
    <citation type="submission" date="2020-07" db="EMBL/GenBank/DDBJ databases">
        <title>Complete genome sequencing of Coprobacter sp. strain 2CBH44.</title>
        <authorList>
            <person name="Sakamoto M."/>
            <person name="Murakami T."/>
            <person name="Mori H."/>
        </authorList>
    </citation>
    <scope>NUCLEOTIDE SEQUENCE [LARGE SCALE GENOMIC DNA]</scope>
    <source>
        <strain evidence="2">2CBH44</strain>
    </source>
</reference>
<dbReference type="AlphaFoldDB" id="A0A7G1I003"/>
<name>A0A7G1I003_9BACT</name>
<dbReference type="KEGG" id="copr:Cop2CBH44_21110"/>
<organism evidence="1 2">
    <name type="scientific">Coprobacter secundus subsp. similis</name>
    <dbReference type="NCBI Taxonomy" id="2751153"/>
    <lineage>
        <taxon>Bacteria</taxon>
        <taxon>Pseudomonadati</taxon>
        <taxon>Bacteroidota</taxon>
        <taxon>Bacteroidia</taxon>
        <taxon>Bacteroidales</taxon>
        <taxon>Barnesiellaceae</taxon>
        <taxon>Coprobacter</taxon>
    </lineage>
</organism>
<dbReference type="EMBL" id="AP023322">
    <property type="protein sequence ID" value="BCI63758.1"/>
    <property type="molecule type" value="Genomic_DNA"/>
</dbReference>